<comment type="caution">
    <text evidence="3">The sequence shown here is derived from an EMBL/GenBank/DDBJ whole genome shotgun (WGS) entry which is preliminary data.</text>
</comment>
<evidence type="ECO:0000256" key="2">
    <source>
        <dbReference type="SAM" id="Phobius"/>
    </source>
</evidence>
<feature type="compositionally biased region" description="Low complexity" evidence="1">
    <location>
        <begin position="67"/>
        <end position="79"/>
    </location>
</feature>
<feature type="transmembrane region" description="Helical" evidence="2">
    <location>
        <begin position="96"/>
        <end position="119"/>
    </location>
</feature>
<proteinExistence type="predicted"/>
<dbReference type="EMBL" id="VFPE01000008">
    <property type="protein sequence ID" value="TQM18587.1"/>
    <property type="molecule type" value="Genomic_DNA"/>
</dbReference>
<evidence type="ECO:0000256" key="1">
    <source>
        <dbReference type="SAM" id="MobiDB-lite"/>
    </source>
</evidence>
<keyword evidence="2" id="KW-0472">Membrane</keyword>
<evidence type="ECO:0000313" key="4">
    <source>
        <dbReference type="Proteomes" id="UP000320235"/>
    </source>
</evidence>
<dbReference type="RefSeq" id="WP_141896597.1">
    <property type="nucleotide sequence ID" value="NZ_BAABLH010000006.1"/>
</dbReference>
<keyword evidence="4" id="KW-1185">Reference proteome</keyword>
<protein>
    <submittedName>
        <fullName evidence="3">Uncharacterized protein</fullName>
    </submittedName>
</protein>
<accession>A0A543EAF8</accession>
<organism evidence="3 4">
    <name type="scientific">Microbacterium kyungheense</name>
    <dbReference type="NCBI Taxonomy" id="1263636"/>
    <lineage>
        <taxon>Bacteria</taxon>
        <taxon>Bacillati</taxon>
        <taxon>Actinomycetota</taxon>
        <taxon>Actinomycetes</taxon>
        <taxon>Micrococcales</taxon>
        <taxon>Microbacteriaceae</taxon>
        <taxon>Microbacterium</taxon>
    </lineage>
</organism>
<dbReference type="AlphaFoldDB" id="A0A543EAF8"/>
<reference evidence="3 4" key="1">
    <citation type="submission" date="2019-06" db="EMBL/GenBank/DDBJ databases">
        <title>Sequencing the genomes of 1000 actinobacteria strains.</title>
        <authorList>
            <person name="Klenk H.-P."/>
        </authorList>
    </citation>
    <scope>NUCLEOTIDE SEQUENCE [LARGE SCALE GENOMIC DNA]</scope>
    <source>
        <strain evidence="3 4">DSM 105492</strain>
    </source>
</reference>
<name>A0A543EAF8_9MICO</name>
<dbReference type="Proteomes" id="UP000320235">
    <property type="component" value="Unassembled WGS sequence"/>
</dbReference>
<evidence type="ECO:0000313" key="3">
    <source>
        <dbReference type="EMBL" id="TQM18587.1"/>
    </source>
</evidence>
<sequence>MSAGRRVDLADEAALARYLVAMRDSGPGLTPELAAAFDELTPAQLDVLVGLLVDGAAQGTGEARPDAPASATPAKTTASHVDAAPPADRAPWSLRAWAALLVGASLVTGALVWAATVAIDGPSPQDSTSVVAERGEAPVDPGDLGIDVTGLDAWDW</sequence>
<keyword evidence="2" id="KW-0812">Transmembrane</keyword>
<gene>
    <name evidence="3" type="ORF">FB391_3717</name>
</gene>
<keyword evidence="2" id="KW-1133">Transmembrane helix</keyword>
<feature type="region of interest" description="Disordered" evidence="1">
    <location>
        <begin position="59"/>
        <end position="86"/>
    </location>
</feature>